<dbReference type="AlphaFoldDB" id="A0AAW8CGF3"/>
<dbReference type="PIRSF" id="PIRSF030771">
    <property type="entry name" value="UCP030771"/>
    <property type="match status" value="1"/>
</dbReference>
<evidence type="ECO:0000313" key="2">
    <source>
        <dbReference type="Proteomes" id="UP001226020"/>
    </source>
</evidence>
<protein>
    <submittedName>
        <fullName evidence="1">DUF2190 family protein</fullName>
    </submittedName>
</protein>
<reference evidence="1 2" key="1">
    <citation type="journal article" date="2023" name="Front. Microbiol.">
        <title>Phylogeography and host specificity of Pasteurellaceae pathogenic to sea-farmed fish in the north-east Atlantic.</title>
        <authorList>
            <person name="Gulla S."/>
            <person name="Colquhoun D.J."/>
            <person name="Olsen A.B."/>
            <person name="Spilsberg B."/>
            <person name="Lagesen K."/>
            <person name="Aakesson C.P."/>
            <person name="Strom S."/>
            <person name="Manji F."/>
            <person name="Birkbeck T.H."/>
            <person name="Nilsen H.K."/>
        </authorList>
    </citation>
    <scope>NUCLEOTIDE SEQUENCE [LARGE SCALE GENOMIC DNA]</scope>
    <source>
        <strain evidence="1 2">NVIB3131</strain>
    </source>
</reference>
<accession>A0AAW8CGF3</accession>
<evidence type="ECO:0000313" key="1">
    <source>
        <dbReference type="EMBL" id="MDP8147704.1"/>
    </source>
</evidence>
<dbReference type="EMBL" id="JASAXT010000002">
    <property type="protein sequence ID" value="MDP8147704.1"/>
    <property type="molecule type" value="Genomic_DNA"/>
</dbReference>
<name>A0AAW8CGF3_9PAST</name>
<gene>
    <name evidence="1" type="ORF">QJU57_01250</name>
</gene>
<proteinExistence type="predicted"/>
<comment type="caution">
    <text evidence="1">The sequence shown here is derived from an EMBL/GenBank/DDBJ whole genome shotgun (WGS) entry which is preliminary data.</text>
</comment>
<sequence>MAKNYIQDGKTINFTAKKNLQSGQVAVLETLVAIAITDVKANETGTGIVGGVWELPAKTADDIKQGAVVYWSDSDNQATITKGSNPKLGIAWADSGTSDSTVRVKINA</sequence>
<dbReference type="Pfam" id="PF09956">
    <property type="entry name" value="Phage_cement_2"/>
    <property type="match status" value="1"/>
</dbReference>
<keyword evidence="2" id="KW-1185">Reference proteome</keyword>
<dbReference type="Proteomes" id="UP001226020">
    <property type="component" value="Unassembled WGS sequence"/>
</dbReference>
<dbReference type="RefSeq" id="WP_306350799.1">
    <property type="nucleotide sequence ID" value="NZ_JASAWV010000002.1"/>
</dbReference>
<dbReference type="InterPro" id="IPR011231">
    <property type="entry name" value="Phage_VT1-Sakai_H0018"/>
</dbReference>
<organism evidence="1 2">
    <name type="scientific">Phocoenobacter atlanticus subsp. atlanticus</name>
    <dbReference type="NCBI Taxonomy" id="3061285"/>
    <lineage>
        <taxon>Bacteria</taxon>
        <taxon>Pseudomonadati</taxon>
        <taxon>Pseudomonadota</taxon>
        <taxon>Gammaproteobacteria</taxon>
        <taxon>Pasteurellales</taxon>
        <taxon>Pasteurellaceae</taxon>
        <taxon>Phocoenobacter</taxon>
        <taxon>Phocoenobacter atlanticus</taxon>
    </lineage>
</organism>